<dbReference type="InterPro" id="IPR036250">
    <property type="entry name" value="AcylCo_DH-like_C"/>
</dbReference>
<feature type="domain" description="Acyl-CoA dehydrogenase/oxidase C-terminal" evidence="8">
    <location>
        <begin position="360"/>
        <end position="424"/>
    </location>
</feature>
<gene>
    <name evidence="11" type="ORF">NVIE_002060</name>
</gene>
<dbReference type="GO" id="GO:0050660">
    <property type="term" value="F:flavin adenine dinucleotide binding"/>
    <property type="evidence" value="ECO:0007669"/>
    <property type="project" value="InterPro"/>
</dbReference>
<evidence type="ECO:0000259" key="9">
    <source>
        <dbReference type="Pfam" id="PF02770"/>
    </source>
</evidence>
<evidence type="ECO:0000256" key="7">
    <source>
        <dbReference type="RuleBase" id="RU362125"/>
    </source>
</evidence>
<keyword evidence="4" id="KW-0378">Hydrolase</keyword>
<dbReference type="Pfam" id="PF00441">
    <property type="entry name" value="Acyl-CoA_dh_1"/>
    <property type="match status" value="2"/>
</dbReference>
<dbReference type="GO" id="GO:0005975">
    <property type="term" value="P:carbohydrate metabolic process"/>
    <property type="evidence" value="ECO:0007669"/>
    <property type="project" value="InterPro"/>
</dbReference>
<dbReference type="InterPro" id="IPR006091">
    <property type="entry name" value="Acyl-CoA_Oxase/DH_mid-dom"/>
</dbReference>
<dbReference type="InterPro" id="IPR006089">
    <property type="entry name" value="Acyl-CoA_DH_CS"/>
</dbReference>
<keyword evidence="7" id="KW-0560">Oxidoreductase</keyword>
<dbReference type="PROSITE" id="PS00072">
    <property type="entry name" value="ACYL_COA_DH_1"/>
    <property type="match status" value="1"/>
</dbReference>
<evidence type="ECO:0000256" key="6">
    <source>
        <dbReference type="ARBA" id="ARBA00023295"/>
    </source>
</evidence>
<reference evidence="11 12" key="1">
    <citation type="journal article" date="2014" name="Int. J. Syst. Evol. Microbiol.">
        <title>Nitrososphaera viennensis gen. nov., sp. nov., an aerobic and mesophilic, ammonia-oxidizing archaeon from soil and a member of the archaeal phylum Thaumarchaeota.</title>
        <authorList>
            <person name="Stieglmeier M."/>
            <person name="Klingl A."/>
            <person name="Alves R.J."/>
            <person name="Rittmann S.K."/>
            <person name="Melcher M."/>
            <person name="Leisch N."/>
            <person name="Schleper C."/>
        </authorList>
    </citation>
    <scope>NUCLEOTIDE SEQUENCE [LARGE SCALE GENOMIC DNA]</scope>
    <source>
        <strain evidence="11">EN76</strain>
    </source>
</reference>
<protein>
    <submittedName>
        <fullName evidence="11">Putative acyl-CoA dehydrogenase</fullName>
    </submittedName>
</protein>
<dbReference type="InterPro" id="IPR009100">
    <property type="entry name" value="AcylCoA_DH/oxidase_NM_dom_sf"/>
</dbReference>
<dbReference type="SUPFAM" id="SSF47203">
    <property type="entry name" value="Acyl-CoA dehydrogenase C-terminal domain-like"/>
    <property type="match status" value="1"/>
</dbReference>
<dbReference type="Pfam" id="PF02770">
    <property type="entry name" value="Acyl-CoA_dh_M"/>
    <property type="match status" value="1"/>
</dbReference>
<keyword evidence="12" id="KW-1185">Reference proteome</keyword>
<dbReference type="AlphaFoldDB" id="A0A060HCA3"/>
<keyword evidence="3 7" id="KW-0285">Flavoprotein</keyword>
<proteinExistence type="inferred from homology"/>
<evidence type="ECO:0000256" key="4">
    <source>
        <dbReference type="ARBA" id="ARBA00022801"/>
    </source>
</evidence>
<sequence>MLLYLRREFQSGVPDYYYSDISEMNFKVSKKQQEFLGGIDAACREIRPYEDEAYLAERLNDKVVPVFGRIGMLGCPISKRYGGLGLDMLTYALAIERIGQEGSSLRTFFSAHISIGQLVLQGWGNEEQKKEYLPDTATGKKVMAFALTEPAAGSDPAAMTTTFEETPEGFLLKGKKHWIGNGTFAGVMTTYAKDPSTGRVSAFIVDGDAKGLRVEEMKNKMGLFTVKNAEIYFDRCTVPKKNLLGRKGRGLSIAYSALIDGRLSVAAGAVGVMEDCLAEAVAYAKSRHQHGGPLAKKQLVQEHIARIAVDIESSRWLVYRAAAARQKLHEYVEGLKENEKWLGRLGRQNREYAALRWEADRLAAIAKFHASNRSFECANRSVQVFGSAGYRKTARVARHFLDSRATIIYEGANEVLELKIASGVLGDEYAAY</sequence>
<dbReference type="Gene3D" id="1.20.140.10">
    <property type="entry name" value="Butyryl-CoA Dehydrogenase, subunit A, domain 3"/>
    <property type="match status" value="1"/>
</dbReference>
<comment type="cofactor">
    <cofactor evidence="1 7">
        <name>FAD</name>
        <dbReference type="ChEBI" id="CHEBI:57692"/>
    </cofactor>
</comment>
<dbReference type="GO" id="GO:0003995">
    <property type="term" value="F:acyl-CoA dehydrogenase activity"/>
    <property type="evidence" value="ECO:0007669"/>
    <property type="project" value="InterPro"/>
</dbReference>
<evidence type="ECO:0000313" key="12">
    <source>
        <dbReference type="Proteomes" id="UP000027093"/>
    </source>
</evidence>
<dbReference type="HOGENOM" id="CLU_018204_0_2_2"/>
<dbReference type="GO" id="GO:0004553">
    <property type="term" value="F:hydrolase activity, hydrolyzing O-glycosyl compounds"/>
    <property type="evidence" value="ECO:0007669"/>
    <property type="project" value="InterPro"/>
</dbReference>
<feature type="domain" description="Acyl-CoA dehydrogenase/oxidase N-terminal" evidence="10">
    <location>
        <begin position="42"/>
        <end position="140"/>
    </location>
</feature>
<keyword evidence="5 7" id="KW-0274">FAD</keyword>
<dbReference type="InterPro" id="IPR018087">
    <property type="entry name" value="Glyco_hydro_5_CS"/>
</dbReference>
<accession>A0A060HCA3</accession>
<name>A0A060HCA3_9ARCH</name>
<dbReference type="InterPro" id="IPR046373">
    <property type="entry name" value="Acyl-CoA_Oxase/DH_mid-dom_sf"/>
</dbReference>
<dbReference type="InterPro" id="IPR009075">
    <property type="entry name" value="AcylCo_DH/oxidase_C"/>
</dbReference>
<dbReference type="STRING" id="926571.NVIE_002060"/>
<dbReference type="KEGG" id="nvn:NVIE_002060"/>
<comment type="similarity">
    <text evidence="2 7">Belongs to the acyl-CoA dehydrogenase family.</text>
</comment>
<organism evidence="11 12">
    <name type="scientific">Nitrososphaera viennensis EN76</name>
    <dbReference type="NCBI Taxonomy" id="926571"/>
    <lineage>
        <taxon>Archaea</taxon>
        <taxon>Nitrososphaerota</taxon>
        <taxon>Nitrososphaeria</taxon>
        <taxon>Nitrososphaerales</taxon>
        <taxon>Nitrososphaeraceae</taxon>
        <taxon>Nitrososphaera</taxon>
    </lineage>
</organism>
<evidence type="ECO:0000259" key="8">
    <source>
        <dbReference type="Pfam" id="PF00441"/>
    </source>
</evidence>
<keyword evidence="6" id="KW-0326">Glycosidase</keyword>
<dbReference type="EMBL" id="CP007536">
    <property type="protein sequence ID" value="AIC14389.1"/>
    <property type="molecule type" value="Genomic_DNA"/>
</dbReference>
<feature type="domain" description="Acyl-CoA dehydrogenase/oxidase C-terminal" evidence="8">
    <location>
        <begin position="248"/>
        <end position="327"/>
    </location>
</feature>
<evidence type="ECO:0000256" key="1">
    <source>
        <dbReference type="ARBA" id="ARBA00001974"/>
    </source>
</evidence>
<dbReference type="InterPro" id="IPR013786">
    <property type="entry name" value="AcylCoA_DH/ox_N"/>
</dbReference>
<feature type="domain" description="Acyl-CoA oxidase/dehydrogenase middle" evidence="9">
    <location>
        <begin position="144"/>
        <end position="236"/>
    </location>
</feature>
<dbReference type="Gene3D" id="1.10.540.10">
    <property type="entry name" value="Acyl-CoA dehydrogenase/oxidase, N-terminal domain"/>
    <property type="match status" value="1"/>
</dbReference>
<dbReference type="InterPro" id="IPR037069">
    <property type="entry name" value="AcylCoA_DH/ox_N_sf"/>
</dbReference>
<evidence type="ECO:0000256" key="2">
    <source>
        <dbReference type="ARBA" id="ARBA00009347"/>
    </source>
</evidence>
<evidence type="ECO:0000313" key="11">
    <source>
        <dbReference type="EMBL" id="AIC14389.1"/>
    </source>
</evidence>
<evidence type="ECO:0000256" key="5">
    <source>
        <dbReference type="ARBA" id="ARBA00022827"/>
    </source>
</evidence>
<dbReference type="Gene3D" id="2.40.110.10">
    <property type="entry name" value="Butyryl-CoA Dehydrogenase, subunit A, domain 2"/>
    <property type="match status" value="1"/>
</dbReference>
<dbReference type="PROSITE" id="PS00659">
    <property type="entry name" value="GLYCOSYL_HYDROL_F5"/>
    <property type="match status" value="1"/>
</dbReference>
<dbReference type="PANTHER" id="PTHR43884">
    <property type="entry name" value="ACYL-COA DEHYDROGENASE"/>
    <property type="match status" value="1"/>
</dbReference>
<dbReference type="PANTHER" id="PTHR43884:SF12">
    <property type="entry name" value="ISOVALERYL-COA DEHYDROGENASE, MITOCHONDRIAL-RELATED"/>
    <property type="match status" value="1"/>
</dbReference>
<evidence type="ECO:0000256" key="3">
    <source>
        <dbReference type="ARBA" id="ARBA00022630"/>
    </source>
</evidence>
<dbReference type="Pfam" id="PF02771">
    <property type="entry name" value="Acyl-CoA_dh_N"/>
    <property type="match status" value="1"/>
</dbReference>
<evidence type="ECO:0000259" key="10">
    <source>
        <dbReference type="Pfam" id="PF02771"/>
    </source>
</evidence>
<dbReference type="SUPFAM" id="SSF56645">
    <property type="entry name" value="Acyl-CoA dehydrogenase NM domain-like"/>
    <property type="match status" value="1"/>
</dbReference>
<dbReference type="Proteomes" id="UP000027093">
    <property type="component" value="Chromosome"/>
</dbReference>